<dbReference type="EMBL" id="CABDUW010000398">
    <property type="protein sequence ID" value="VTJ67840.1"/>
    <property type="molecule type" value="Genomic_DNA"/>
</dbReference>
<keyword evidence="3" id="KW-1185">Reference proteome</keyword>
<name>A0A5E4BFQ8_MARMO</name>
<feature type="region of interest" description="Disordered" evidence="1">
    <location>
        <begin position="24"/>
        <end position="59"/>
    </location>
</feature>
<evidence type="ECO:0000313" key="2">
    <source>
        <dbReference type="EMBL" id="VTJ67840.1"/>
    </source>
</evidence>
<feature type="non-terminal residue" evidence="2">
    <location>
        <position position="1"/>
    </location>
</feature>
<organism evidence="2 3">
    <name type="scientific">Marmota monax</name>
    <name type="common">Woodchuck</name>
    <dbReference type="NCBI Taxonomy" id="9995"/>
    <lineage>
        <taxon>Eukaryota</taxon>
        <taxon>Metazoa</taxon>
        <taxon>Chordata</taxon>
        <taxon>Craniata</taxon>
        <taxon>Vertebrata</taxon>
        <taxon>Euteleostomi</taxon>
        <taxon>Mammalia</taxon>
        <taxon>Eutheria</taxon>
        <taxon>Euarchontoglires</taxon>
        <taxon>Glires</taxon>
        <taxon>Rodentia</taxon>
        <taxon>Sciuromorpha</taxon>
        <taxon>Sciuridae</taxon>
        <taxon>Xerinae</taxon>
        <taxon>Marmotini</taxon>
        <taxon>Marmota</taxon>
    </lineage>
</organism>
<sequence>WARFKVGEPSEDMALEEKTSYENEGFWPYGEDTLSNRGFSGDSDSTGGSSLSLAKKNSP</sequence>
<dbReference type="AlphaFoldDB" id="A0A5E4BFQ8"/>
<reference evidence="2" key="1">
    <citation type="submission" date="2019-04" db="EMBL/GenBank/DDBJ databases">
        <authorList>
            <person name="Alioto T."/>
            <person name="Alioto T."/>
        </authorList>
    </citation>
    <scope>NUCLEOTIDE SEQUENCE [LARGE SCALE GENOMIC DNA]</scope>
</reference>
<comment type="caution">
    <text evidence="2">The sequence shown here is derived from an EMBL/GenBank/DDBJ whole genome shotgun (WGS) entry which is preliminary data.</text>
</comment>
<feature type="non-terminal residue" evidence="2">
    <location>
        <position position="59"/>
    </location>
</feature>
<dbReference type="Proteomes" id="UP000335636">
    <property type="component" value="Unassembled WGS sequence"/>
</dbReference>
<gene>
    <name evidence="2" type="ORF">MONAX_5E029633</name>
</gene>
<feature type="compositionally biased region" description="Low complexity" evidence="1">
    <location>
        <begin position="40"/>
        <end position="53"/>
    </location>
</feature>
<protein>
    <submittedName>
        <fullName evidence="2">Uncharacterized protein</fullName>
    </submittedName>
</protein>
<evidence type="ECO:0000313" key="3">
    <source>
        <dbReference type="Proteomes" id="UP000335636"/>
    </source>
</evidence>
<proteinExistence type="predicted"/>
<accession>A0A5E4BFQ8</accession>
<evidence type="ECO:0000256" key="1">
    <source>
        <dbReference type="SAM" id="MobiDB-lite"/>
    </source>
</evidence>